<dbReference type="PANTHER" id="PTHR43318">
    <property type="entry name" value="UDP-N-ACETYLGLUCOSAMINE 4,6-DEHYDRATASE"/>
    <property type="match status" value="1"/>
</dbReference>
<dbReference type="Pfam" id="PF13727">
    <property type="entry name" value="CoA_binding_3"/>
    <property type="match status" value="1"/>
</dbReference>
<protein>
    <recommendedName>
        <fullName evidence="4">Polysaccharide biosynthesis protein CapD-like domain-containing protein</fullName>
    </recommendedName>
</protein>
<comment type="similarity">
    <text evidence="1">Belongs to the polysaccharide synthase family.</text>
</comment>
<dbReference type="InterPro" id="IPR003869">
    <property type="entry name" value="Polysac_CapD-like"/>
</dbReference>
<keyword evidence="6" id="KW-1185">Reference proteome</keyword>
<organism evidence="5 6">
    <name type="scientific">Planococcus halotolerans</name>
    <dbReference type="NCBI Taxonomy" id="2233542"/>
    <lineage>
        <taxon>Bacteria</taxon>
        <taxon>Bacillati</taxon>
        <taxon>Bacillota</taxon>
        <taxon>Bacilli</taxon>
        <taxon>Bacillales</taxon>
        <taxon>Caryophanaceae</taxon>
        <taxon>Planococcus</taxon>
    </lineage>
</organism>
<feature type="compositionally biased region" description="Basic and acidic residues" evidence="2">
    <location>
        <begin position="600"/>
        <end position="620"/>
    </location>
</feature>
<feature type="transmembrane region" description="Helical" evidence="3">
    <location>
        <begin position="7"/>
        <end position="30"/>
    </location>
</feature>
<dbReference type="InterPro" id="IPR051203">
    <property type="entry name" value="Polysaccharide_Synthase-Rel"/>
</dbReference>
<dbReference type="Proteomes" id="UP000251002">
    <property type="component" value="Unassembled WGS sequence"/>
</dbReference>
<evidence type="ECO:0000313" key="6">
    <source>
        <dbReference type="Proteomes" id="UP000251002"/>
    </source>
</evidence>
<dbReference type="Gene3D" id="3.40.50.720">
    <property type="entry name" value="NAD(P)-binding Rossmann-like Domain"/>
    <property type="match status" value="2"/>
</dbReference>
<keyword evidence="3" id="KW-0812">Transmembrane</keyword>
<evidence type="ECO:0000256" key="1">
    <source>
        <dbReference type="ARBA" id="ARBA00007430"/>
    </source>
</evidence>
<evidence type="ECO:0000256" key="3">
    <source>
        <dbReference type="SAM" id="Phobius"/>
    </source>
</evidence>
<evidence type="ECO:0000313" key="5">
    <source>
        <dbReference type="EMBL" id="RAZ79716.1"/>
    </source>
</evidence>
<comment type="caution">
    <text evidence="5">The sequence shown here is derived from an EMBL/GenBank/DDBJ whole genome shotgun (WGS) entry which is preliminary data.</text>
</comment>
<proteinExistence type="inferred from homology"/>
<name>A0A365L2Q1_9BACL</name>
<dbReference type="RefSeq" id="WP_112223286.1">
    <property type="nucleotide sequence ID" value="NZ_CP196859.1"/>
</dbReference>
<evidence type="ECO:0000259" key="4">
    <source>
        <dbReference type="Pfam" id="PF02719"/>
    </source>
</evidence>
<feature type="transmembrane region" description="Helical" evidence="3">
    <location>
        <begin position="36"/>
        <end position="55"/>
    </location>
</feature>
<dbReference type="InterPro" id="IPR036291">
    <property type="entry name" value="NAD(P)-bd_dom_sf"/>
</dbReference>
<dbReference type="EMBL" id="QLZR01000002">
    <property type="protein sequence ID" value="RAZ79716.1"/>
    <property type="molecule type" value="Genomic_DNA"/>
</dbReference>
<feature type="transmembrane region" description="Helical" evidence="3">
    <location>
        <begin position="101"/>
        <end position="122"/>
    </location>
</feature>
<dbReference type="SUPFAM" id="SSF51735">
    <property type="entry name" value="NAD(P)-binding Rossmann-fold domains"/>
    <property type="match status" value="2"/>
</dbReference>
<gene>
    <name evidence="5" type="ORF">DP120_08155</name>
</gene>
<keyword evidence="3" id="KW-1133">Transmembrane helix</keyword>
<accession>A0A365L2Q1</accession>
<reference evidence="5 6" key="1">
    <citation type="submission" date="2018-06" db="EMBL/GenBank/DDBJ databases">
        <title>The draft genome sequences of strains SCU63 and S1.</title>
        <authorList>
            <person name="Gan L."/>
        </authorList>
    </citation>
    <scope>NUCLEOTIDE SEQUENCE [LARGE SCALE GENOMIC DNA]</scope>
    <source>
        <strain evidence="5 6">SCU63</strain>
    </source>
</reference>
<feature type="region of interest" description="Disordered" evidence="2">
    <location>
        <begin position="598"/>
        <end position="620"/>
    </location>
</feature>
<feature type="domain" description="Polysaccharide biosynthesis protein CapD-like" evidence="4">
    <location>
        <begin position="280"/>
        <end position="562"/>
    </location>
</feature>
<dbReference type="PANTHER" id="PTHR43318:SF1">
    <property type="entry name" value="POLYSACCHARIDE BIOSYNTHESIS PROTEIN EPSC-RELATED"/>
    <property type="match status" value="1"/>
</dbReference>
<dbReference type="CDD" id="cd05237">
    <property type="entry name" value="UDP_invert_4-6DH_SDR_e"/>
    <property type="match status" value="1"/>
</dbReference>
<dbReference type="Pfam" id="PF02719">
    <property type="entry name" value="Polysacc_synt_2"/>
    <property type="match status" value="1"/>
</dbReference>
<keyword evidence="3" id="KW-0472">Membrane</keyword>
<evidence type="ECO:0000256" key="2">
    <source>
        <dbReference type="SAM" id="MobiDB-lite"/>
    </source>
</evidence>
<dbReference type="AlphaFoldDB" id="A0A365L2Q1"/>
<sequence>MTIKRRYLLLFTIDSLILLSSIFLCFLFLYPYENVFSNEILLISMTTLFIGYHSFAWHYGLYKKMWIYASIEELKSLVKAVTLTLFATMVMQFAYSGHLYTRTLMLTWMLLILLLGASRMSLRIYNEWMINRETTDKSRTLVVGAGQAGRMIVRQMQQNPEWGRNPVVFVDDDPRKWGLEVYGLPVVGSLKDIPEVISPYHIDQIVIAIPSMSKKEMAELTKLCINSGMKTQTIPRIEDLMLGKITVNDIRDVKIEDILGREEVKLDMEAIKEKLKGKTIMVTGAGGSIGSEICRQIANFKPSSILLLGHGENSIYTIDRELRAKLPKSIKLVPIIADVQDRKRIFNIIEYYKPDVIYHAAAHKHVPLMEANPLEAVKNNIMGTKNVAEAADAFGIGNFVLISTDKAVNPPNIMGATKRFAEMIVQNLAKNSDTTFAAVRFGNVLGSRGSVVPLFREQIANGGPVTITDPEMTRYFMTIPEASRLVIQAGLLASGGEVFVLDMGEPVKILDLARNMIRLSGYEENEIRIQYTGMRPGEKLYEELLDDSEIQSEKVYPKIYIGKATPISEIELSAVLNKLPEMTEEEVKEKLLSLANRNPRPVEKPVDNLEKQWKPKEEFA</sequence>